<keyword evidence="1" id="KW-0472">Membrane</keyword>
<sequence length="34" mass="3646">MASRNPKGFGIAVFWVAVVMILTAVVGVLERAGW</sequence>
<accession>A0A8S5U637</accession>
<evidence type="ECO:0000313" key="2">
    <source>
        <dbReference type="EMBL" id="DAF89945.1"/>
    </source>
</evidence>
<name>A0A8S5U637_9CAUD</name>
<keyword evidence="1" id="KW-0812">Transmembrane</keyword>
<reference evidence="2" key="1">
    <citation type="journal article" date="2021" name="Proc. Natl. Acad. Sci. U.S.A.">
        <title>A Catalog of Tens of Thousands of Viruses from Human Metagenomes Reveals Hidden Associations with Chronic Diseases.</title>
        <authorList>
            <person name="Tisza M.J."/>
            <person name="Buck C.B."/>
        </authorList>
    </citation>
    <scope>NUCLEOTIDE SEQUENCE</scope>
    <source>
        <strain evidence="2">CtwHj1</strain>
    </source>
</reference>
<organism evidence="2">
    <name type="scientific">Siphoviridae sp. ctwHj1</name>
    <dbReference type="NCBI Taxonomy" id="2825727"/>
    <lineage>
        <taxon>Viruses</taxon>
        <taxon>Duplodnaviria</taxon>
        <taxon>Heunggongvirae</taxon>
        <taxon>Uroviricota</taxon>
        <taxon>Caudoviricetes</taxon>
    </lineage>
</organism>
<keyword evidence="1" id="KW-1133">Transmembrane helix</keyword>
<evidence type="ECO:0000256" key="1">
    <source>
        <dbReference type="SAM" id="Phobius"/>
    </source>
</evidence>
<proteinExistence type="predicted"/>
<feature type="transmembrane region" description="Helical" evidence="1">
    <location>
        <begin position="12"/>
        <end position="29"/>
    </location>
</feature>
<dbReference type="EMBL" id="BK016018">
    <property type="protein sequence ID" value="DAF89945.1"/>
    <property type="molecule type" value="Genomic_DNA"/>
</dbReference>
<protein>
    <submittedName>
        <fullName evidence="2">Uncharacterized protein</fullName>
    </submittedName>
</protein>